<accession>A0A7G2CQB0</accession>
<dbReference type="Proteomes" id="UP000515908">
    <property type="component" value="Chromosome 20"/>
</dbReference>
<dbReference type="GO" id="GO:0008107">
    <property type="term" value="F:galactoside 2-alpha-L-fucosyltransferase activity"/>
    <property type="evidence" value="ECO:0007669"/>
    <property type="project" value="InterPro"/>
</dbReference>
<dbReference type="Pfam" id="PF01531">
    <property type="entry name" value="Glyco_transf_11"/>
    <property type="match status" value="1"/>
</dbReference>
<dbReference type="GO" id="GO:0016020">
    <property type="term" value="C:membrane"/>
    <property type="evidence" value="ECO:0007669"/>
    <property type="project" value="InterPro"/>
</dbReference>
<dbReference type="Gene3D" id="3.40.50.11350">
    <property type="match status" value="1"/>
</dbReference>
<sequence>MVGFFQSEQYFDDYPIIKQVLSPRLVGVAKQHLSVNYKVEEDTHTVAMHIRKGDYLRMGDVFENLPIDFYDVALSQLLGAFLWCHRPAAGPTVQLLVFCEEETEGDLVVGYFKTKYPAIDVQLVHPKNETAAALDVGAHQPREVVELLMMSQCNDVIMANSTFSWWGAYLNHRPLKRVVAPSKWFVKDPYPLSNHLYCNNWVLL</sequence>
<keyword evidence="2 3" id="KW-0808">Transferase</keyword>
<dbReference type="PANTHER" id="PTHR11927:SF9">
    <property type="entry name" value="L-FUCOSYLTRANSFERASE"/>
    <property type="match status" value="1"/>
</dbReference>
<keyword evidence="1" id="KW-0328">Glycosyltransferase</keyword>
<reference evidence="3 4" key="1">
    <citation type="submission" date="2020-08" db="EMBL/GenBank/DDBJ databases">
        <authorList>
            <person name="Newling K."/>
            <person name="Davey J."/>
            <person name="Forrester S."/>
        </authorList>
    </citation>
    <scope>NUCLEOTIDE SEQUENCE [LARGE SCALE GENOMIC DNA]</scope>
    <source>
        <strain evidence="4">Crithidia deanei Carvalho (ATCC PRA-265)</strain>
    </source>
</reference>
<dbReference type="InterPro" id="IPR002516">
    <property type="entry name" value="Glyco_trans_11"/>
</dbReference>
<evidence type="ECO:0000313" key="4">
    <source>
        <dbReference type="Proteomes" id="UP000515908"/>
    </source>
</evidence>
<evidence type="ECO:0000313" key="3">
    <source>
        <dbReference type="EMBL" id="CAD2221161.1"/>
    </source>
</evidence>
<keyword evidence="4" id="KW-1185">Reference proteome</keyword>
<gene>
    <name evidence="3" type="ORF">ADEAN_000869200</name>
</gene>
<dbReference type="OrthoDB" id="3226at2759"/>
<dbReference type="VEuPathDB" id="TriTrypDB:ADEAN_000869200"/>
<dbReference type="PANTHER" id="PTHR11927">
    <property type="entry name" value="GALACTOSIDE 2-L-FUCOSYLTRANSFERASE"/>
    <property type="match status" value="1"/>
</dbReference>
<organism evidence="3 4">
    <name type="scientific">Angomonas deanei</name>
    <dbReference type="NCBI Taxonomy" id="59799"/>
    <lineage>
        <taxon>Eukaryota</taxon>
        <taxon>Discoba</taxon>
        <taxon>Euglenozoa</taxon>
        <taxon>Kinetoplastea</taxon>
        <taxon>Metakinetoplastina</taxon>
        <taxon>Trypanosomatida</taxon>
        <taxon>Trypanosomatidae</taxon>
        <taxon>Strigomonadinae</taxon>
        <taxon>Angomonas</taxon>
    </lineage>
</organism>
<evidence type="ECO:0000256" key="2">
    <source>
        <dbReference type="ARBA" id="ARBA00022679"/>
    </source>
</evidence>
<proteinExistence type="predicted"/>
<evidence type="ECO:0000256" key="1">
    <source>
        <dbReference type="ARBA" id="ARBA00022676"/>
    </source>
</evidence>
<name>A0A7G2CQB0_9TRYP</name>
<dbReference type="EMBL" id="LR877164">
    <property type="protein sequence ID" value="CAD2221161.1"/>
    <property type="molecule type" value="Genomic_DNA"/>
</dbReference>
<dbReference type="AlphaFoldDB" id="A0A7G2CQB0"/>
<dbReference type="GO" id="GO:0005975">
    <property type="term" value="P:carbohydrate metabolic process"/>
    <property type="evidence" value="ECO:0007669"/>
    <property type="project" value="InterPro"/>
</dbReference>
<protein>
    <submittedName>
        <fullName evidence="3">Glycosyl transferase family 11, putative</fullName>
    </submittedName>
</protein>